<keyword evidence="2" id="KW-0472">Membrane</keyword>
<gene>
    <name evidence="3" type="ORF">CDCA_CDCA01G0354</name>
</gene>
<dbReference type="Proteomes" id="UP001301350">
    <property type="component" value="Unassembled WGS sequence"/>
</dbReference>
<dbReference type="EMBL" id="JANCYW010000001">
    <property type="protein sequence ID" value="KAK4534329.1"/>
    <property type="molecule type" value="Genomic_DNA"/>
</dbReference>
<name>A0AAV9IPV1_CYACA</name>
<proteinExistence type="predicted"/>
<evidence type="ECO:0000256" key="1">
    <source>
        <dbReference type="SAM" id="MobiDB-lite"/>
    </source>
</evidence>
<keyword evidence="2" id="KW-0812">Transmembrane</keyword>
<accession>A0AAV9IPV1</accession>
<reference evidence="3 4" key="1">
    <citation type="submission" date="2022-07" db="EMBL/GenBank/DDBJ databases">
        <title>Genome-wide signatures of adaptation to extreme environments.</title>
        <authorList>
            <person name="Cho C.H."/>
            <person name="Yoon H.S."/>
        </authorList>
    </citation>
    <scope>NUCLEOTIDE SEQUENCE [LARGE SCALE GENOMIC DNA]</scope>
    <source>
        <strain evidence="3 4">DBV 063 E5</strain>
    </source>
</reference>
<evidence type="ECO:0000313" key="4">
    <source>
        <dbReference type="Proteomes" id="UP001301350"/>
    </source>
</evidence>
<feature type="region of interest" description="Disordered" evidence="1">
    <location>
        <begin position="50"/>
        <end position="99"/>
    </location>
</feature>
<feature type="compositionally biased region" description="Basic and acidic residues" evidence="1">
    <location>
        <begin position="60"/>
        <end position="83"/>
    </location>
</feature>
<keyword evidence="4" id="KW-1185">Reference proteome</keyword>
<organism evidence="3 4">
    <name type="scientific">Cyanidium caldarium</name>
    <name type="common">Red alga</name>
    <dbReference type="NCBI Taxonomy" id="2771"/>
    <lineage>
        <taxon>Eukaryota</taxon>
        <taxon>Rhodophyta</taxon>
        <taxon>Bangiophyceae</taxon>
        <taxon>Cyanidiales</taxon>
        <taxon>Cyanidiaceae</taxon>
        <taxon>Cyanidium</taxon>
    </lineage>
</organism>
<comment type="caution">
    <text evidence="3">The sequence shown here is derived from an EMBL/GenBank/DDBJ whole genome shotgun (WGS) entry which is preliminary data.</text>
</comment>
<evidence type="ECO:0000313" key="3">
    <source>
        <dbReference type="EMBL" id="KAK4534329.1"/>
    </source>
</evidence>
<feature type="transmembrane region" description="Helical" evidence="2">
    <location>
        <begin position="149"/>
        <end position="167"/>
    </location>
</feature>
<evidence type="ECO:0000256" key="2">
    <source>
        <dbReference type="SAM" id="Phobius"/>
    </source>
</evidence>
<protein>
    <submittedName>
        <fullName evidence="3">Uncharacterized protein</fullName>
    </submittedName>
</protein>
<sequence length="174" mass="19649">MLVGSALLFHSASLPSLGSGVRPRRFRCANRLIHRDGWWRARVRRLQPARAPAVLMAGGRPDERDDPDKSDERGKENRGREDEFSVSEDAGGKSGPDWNEQWREYVARLKVEAPAEQPVDRSGDPVLPSIRELDRRTERLTAAWTSERGYLLAIVGIGFIACFYLSVMKEQGIF</sequence>
<dbReference type="AlphaFoldDB" id="A0AAV9IPV1"/>
<keyword evidence="2" id="KW-1133">Transmembrane helix</keyword>